<evidence type="ECO:0000256" key="3">
    <source>
        <dbReference type="PROSITE-ProRule" id="PRU00169"/>
    </source>
</evidence>
<evidence type="ECO:0000313" key="6">
    <source>
        <dbReference type="EMBL" id="TGD75817.1"/>
    </source>
</evidence>
<dbReference type="InterPro" id="IPR016032">
    <property type="entry name" value="Sig_transdc_resp-reg_C-effctor"/>
</dbReference>
<dbReference type="GO" id="GO:0000160">
    <property type="term" value="P:phosphorelay signal transduction system"/>
    <property type="evidence" value="ECO:0007669"/>
    <property type="project" value="InterPro"/>
</dbReference>
<dbReference type="InterPro" id="IPR058245">
    <property type="entry name" value="NreC/VraR/RcsB-like_REC"/>
</dbReference>
<sequence length="231" mass="24863">MSALGYTGGFPAYTARGVSAMQAQRVVIADDHAIVRRALADMLAQFPAVDLVGEAEHGIDAIAVVKVQQPDLLLLDIAMPYVGGLEIIDEIQQWSPATRVAVFTGVRSGGVLRELLQRELPGLLLKSIPAEELRAGLERILRGETYVCEEALQLASDADSLAALTARERQVMQQVVAGASNQEIAERFNISAKTVDNHRTNLMRKLDVHSLGGLLQVALREGMLAGDGQEA</sequence>
<organism evidence="6 7">
    <name type="scientific">Mangrovimicrobium sediminis</name>
    <dbReference type="NCBI Taxonomy" id="2562682"/>
    <lineage>
        <taxon>Bacteria</taxon>
        <taxon>Pseudomonadati</taxon>
        <taxon>Pseudomonadota</taxon>
        <taxon>Gammaproteobacteria</taxon>
        <taxon>Cellvibrionales</taxon>
        <taxon>Halieaceae</taxon>
        <taxon>Mangrovimicrobium</taxon>
    </lineage>
</organism>
<dbReference type="PROSITE" id="PS50110">
    <property type="entry name" value="RESPONSE_REGULATORY"/>
    <property type="match status" value="1"/>
</dbReference>
<dbReference type="OrthoDB" id="9796655at2"/>
<gene>
    <name evidence="6" type="ORF">E4634_02820</name>
</gene>
<feature type="domain" description="HTH luxR-type" evidence="4">
    <location>
        <begin position="157"/>
        <end position="222"/>
    </location>
</feature>
<keyword evidence="1 3" id="KW-0597">Phosphoprotein</keyword>
<name>A0A4Z0M8W5_9GAMM</name>
<dbReference type="Pfam" id="PF00072">
    <property type="entry name" value="Response_reg"/>
    <property type="match status" value="1"/>
</dbReference>
<reference evidence="6 7" key="1">
    <citation type="submission" date="2019-04" db="EMBL/GenBank/DDBJ databases">
        <title>Taxonomy of novel Haliea sp. from mangrove soil of West Coast of India.</title>
        <authorList>
            <person name="Verma A."/>
            <person name="Kumar P."/>
            <person name="Krishnamurthi S."/>
        </authorList>
    </citation>
    <scope>NUCLEOTIDE SEQUENCE [LARGE SCALE GENOMIC DNA]</scope>
    <source>
        <strain evidence="6 7">SAOS-164</strain>
    </source>
</reference>
<dbReference type="PANTHER" id="PTHR43214">
    <property type="entry name" value="TWO-COMPONENT RESPONSE REGULATOR"/>
    <property type="match status" value="1"/>
</dbReference>
<dbReference type="SUPFAM" id="SSF46894">
    <property type="entry name" value="C-terminal effector domain of the bipartite response regulators"/>
    <property type="match status" value="1"/>
</dbReference>
<evidence type="ECO:0000259" key="5">
    <source>
        <dbReference type="PROSITE" id="PS50110"/>
    </source>
</evidence>
<proteinExistence type="predicted"/>
<dbReference type="SUPFAM" id="SSF52172">
    <property type="entry name" value="CheY-like"/>
    <property type="match status" value="1"/>
</dbReference>
<dbReference type="CDD" id="cd06170">
    <property type="entry name" value="LuxR_C_like"/>
    <property type="match status" value="1"/>
</dbReference>
<keyword evidence="7" id="KW-1185">Reference proteome</keyword>
<evidence type="ECO:0000313" key="7">
    <source>
        <dbReference type="Proteomes" id="UP000298050"/>
    </source>
</evidence>
<dbReference type="PRINTS" id="PR00038">
    <property type="entry name" value="HTHLUXR"/>
</dbReference>
<dbReference type="GO" id="GO:0006355">
    <property type="term" value="P:regulation of DNA-templated transcription"/>
    <property type="evidence" value="ECO:0007669"/>
    <property type="project" value="InterPro"/>
</dbReference>
<dbReference type="Pfam" id="PF00196">
    <property type="entry name" value="GerE"/>
    <property type="match status" value="1"/>
</dbReference>
<keyword evidence="2" id="KW-0238">DNA-binding</keyword>
<comment type="caution">
    <text evidence="6">The sequence shown here is derived from an EMBL/GenBank/DDBJ whole genome shotgun (WGS) entry which is preliminary data.</text>
</comment>
<dbReference type="PANTHER" id="PTHR43214:SF17">
    <property type="entry name" value="TRANSCRIPTIONAL REGULATORY PROTEIN RCSB"/>
    <property type="match status" value="1"/>
</dbReference>
<dbReference type="InterPro" id="IPR011006">
    <property type="entry name" value="CheY-like_superfamily"/>
</dbReference>
<dbReference type="Gene3D" id="3.40.50.2300">
    <property type="match status" value="1"/>
</dbReference>
<feature type="modified residue" description="4-aspartylphosphate" evidence="3">
    <location>
        <position position="76"/>
    </location>
</feature>
<accession>A0A4Z0M8W5</accession>
<evidence type="ECO:0000259" key="4">
    <source>
        <dbReference type="PROSITE" id="PS50043"/>
    </source>
</evidence>
<dbReference type="SMART" id="SM00421">
    <property type="entry name" value="HTH_LUXR"/>
    <property type="match status" value="1"/>
</dbReference>
<dbReference type="Proteomes" id="UP000298050">
    <property type="component" value="Unassembled WGS sequence"/>
</dbReference>
<dbReference type="InterPro" id="IPR036388">
    <property type="entry name" value="WH-like_DNA-bd_sf"/>
</dbReference>
<dbReference type="InterPro" id="IPR001789">
    <property type="entry name" value="Sig_transdc_resp-reg_receiver"/>
</dbReference>
<dbReference type="SMART" id="SM00448">
    <property type="entry name" value="REC"/>
    <property type="match status" value="1"/>
</dbReference>
<dbReference type="GO" id="GO:0003677">
    <property type="term" value="F:DNA binding"/>
    <property type="evidence" value="ECO:0007669"/>
    <property type="project" value="UniProtKB-KW"/>
</dbReference>
<protein>
    <submittedName>
        <fullName evidence="6">Response regulator transcription factor</fullName>
    </submittedName>
</protein>
<evidence type="ECO:0000256" key="2">
    <source>
        <dbReference type="ARBA" id="ARBA00023125"/>
    </source>
</evidence>
<feature type="domain" description="Response regulatory" evidence="5">
    <location>
        <begin position="25"/>
        <end position="141"/>
    </location>
</feature>
<dbReference type="InterPro" id="IPR039420">
    <property type="entry name" value="WalR-like"/>
</dbReference>
<evidence type="ECO:0000256" key="1">
    <source>
        <dbReference type="ARBA" id="ARBA00022553"/>
    </source>
</evidence>
<dbReference type="Gene3D" id="1.10.10.10">
    <property type="entry name" value="Winged helix-like DNA-binding domain superfamily/Winged helix DNA-binding domain"/>
    <property type="match status" value="1"/>
</dbReference>
<dbReference type="AlphaFoldDB" id="A0A4Z0M8W5"/>
<dbReference type="CDD" id="cd17535">
    <property type="entry name" value="REC_NarL-like"/>
    <property type="match status" value="1"/>
</dbReference>
<dbReference type="PROSITE" id="PS00622">
    <property type="entry name" value="HTH_LUXR_1"/>
    <property type="match status" value="1"/>
</dbReference>
<dbReference type="InterPro" id="IPR000792">
    <property type="entry name" value="Tscrpt_reg_LuxR_C"/>
</dbReference>
<dbReference type="PROSITE" id="PS50043">
    <property type="entry name" value="HTH_LUXR_2"/>
    <property type="match status" value="1"/>
</dbReference>
<dbReference type="EMBL" id="SRLE01000002">
    <property type="protein sequence ID" value="TGD75817.1"/>
    <property type="molecule type" value="Genomic_DNA"/>
</dbReference>